<evidence type="ECO:0000259" key="1">
    <source>
        <dbReference type="SMART" id="SM00089"/>
    </source>
</evidence>
<evidence type="ECO:0000313" key="3">
    <source>
        <dbReference type="Proteomes" id="UP000606935"/>
    </source>
</evidence>
<feature type="domain" description="PKD/Chitinase" evidence="1">
    <location>
        <begin position="325"/>
        <end position="410"/>
    </location>
</feature>
<proteinExistence type="predicted"/>
<reference evidence="2" key="2">
    <citation type="submission" date="2020-09" db="EMBL/GenBank/DDBJ databases">
        <authorList>
            <person name="Sun Q."/>
            <person name="Zhou Y."/>
        </authorList>
    </citation>
    <scope>NUCLEOTIDE SEQUENCE</scope>
    <source>
        <strain evidence="2">CGMCC 1.7086</strain>
    </source>
</reference>
<sequence length="792" mass="86372">MKLSALLPTFALCVFISGCGGSDSSPQPEPTPENNPPVAKIYQAKDRIDLNQSLELSGADSYDPDNDTLSYKWTAIGPGGVPAIAGKDDEKTLNFVPPSAGLYHITLTVTDSKGATHSVTAMLQVDDRNPILVNIEADQSTQIGELVALYGRFEQFEQLGETPVGFTWQLSKPEESHAELDEVTTYRTRFIPDKPGEYKLTLTVNSNGRSAKSQWSVWAYEPDQVRPSAKISVVSQELRPNRDTLLKAYSKWDDEPTGYYWSVQSAPPESNYSFSAPEDFETLFQADKPGQYELELTVTSGNFQGKTRQILRVVEGNRAPRVEINNIFHPHRPGEKVTLYAEGKDDDNDSLSYQWQLISKPDGSAESLVNADSAETELTLDSEGDYLVSVTASDGQLSSAPALHLISAQQNYAPFAAFSVENQRIALNEKAQLNALNTFDSEGDSLEYHWDVIDKPEGANALLQGNLGVSPQFSADKPGIYLVQLIANDGQANSYPQAKAIVVEDSHAPVVEISGQLQWHISKSQSIELDASSSHDADGDSLSYSWKVISGPNMALNQFSASEHAKTDFTPQQNGDYVLQVKVSDGHNISAGYVNVKVDDQAQEQLTIRGRLLDANGQPVPPLSVMQADHLARSDDKGHFTLQIPLPEDIDWPLSAKFTYIGKGLVTSYLDITQTTGSEILLGDLTLVRPIPTEFTLSYCAGYSGDPSPSFKIVADGEQTTVLPFKFYGPLSFSSDTTTVRRVLPAPAKLALQVADSANFTATLSNGATTFTSPLSEAADWPVVHQIKVCNK</sequence>
<dbReference type="InterPro" id="IPR013783">
    <property type="entry name" value="Ig-like_fold"/>
</dbReference>
<dbReference type="PANTHER" id="PTHR46182:SF2">
    <property type="entry name" value="FI19480P1"/>
    <property type="match status" value="1"/>
</dbReference>
<name>A0A917YWR1_9ALTE</name>
<organism evidence="2 3">
    <name type="scientific">Bowmanella pacifica</name>
    <dbReference type="NCBI Taxonomy" id="502051"/>
    <lineage>
        <taxon>Bacteria</taxon>
        <taxon>Pseudomonadati</taxon>
        <taxon>Pseudomonadota</taxon>
        <taxon>Gammaproteobacteria</taxon>
        <taxon>Alteromonadales</taxon>
        <taxon>Alteromonadaceae</taxon>
        <taxon>Bowmanella</taxon>
    </lineage>
</organism>
<dbReference type="CDD" id="cd00146">
    <property type="entry name" value="PKD"/>
    <property type="match status" value="1"/>
</dbReference>
<dbReference type="SUPFAM" id="SSF49464">
    <property type="entry name" value="Carboxypeptidase regulatory domain-like"/>
    <property type="match status" value="1"/>
</dbReference>
<dbReference type="InterPro" id="IPR008969">
    <property type="entry name" value="CarboxyPept-like_regulatory"/>
</dbReference>
<comment type="caution">
    <text evidence="2">The sequence shown here is derived from an EMBL/GenBank/DDBJ whole genome shotgun (WGS) entry which is preliminary data.</text>
</comment>
<dbReference type="SMART" id="SM00089">
    <property type="entry name" value="PKD"/>
    <property type="match status" value="4"/>
</dbReference>
<protein>
    <recommendedName>
        <fullName evidence="1">PKD/Chitinase domain-containing protein</fullName>
    </recommendedName>
</protein>
<dbReference type="AlphaFoldDB" id="A0A917YWR1"/>
<reference evidence="2" key="1">
    <citation type="journal article" date="2014" name="Int. J. Syst. Evol. Microbiol.">
        <title>Complete genome sequence of Corynebacterium casei LMG S-19264T (=DSM 44701T), isolated from a smear-ripened cheese.</title>
        <authorList>
            <consortium name="US DOE Joint Genome Institute (JGI-PGF)"/>
            <person name="Walter F."/>
            <person name="Albersmeier A."/>
            <person name="Kalinowski J."/>
            <person name="Ruckert C."/>
        </authorList>
    </citation>
    <scope>NUCLEOTIDE SEQUENCE</scope>
    <source>
        <strain evidence="2">CGMCC 1.7086</strain>
    </source>
</reference>
<feature type="domain" description="PKD/Chitinase" evidence="1">
    <location>
        <begin position="38"/>
        <end position="128"/>
    </location>
</feature>
<dbReference type="PANTHER" id="PTHR46182">
    <property type="entry name" value="FI19480P1"/>
    <property type="match status" value="1"/>
</dbReference>
<evidence type="ECO:0000313" key="2">
    <source>
        <dbReference type="EMBL" id="GGO68368.1"/>
    </source>
</evidence>
<dbReference type="InterPro" id="IPR022409">
    <property type="entry name" value="PKD/Chitinase_dom"/>
</dbReference>
<dbReference type="InterPro" id="IPR029865">
    <property type="entry name" value="KIAA0319-like"/>
</dbReference>
<keyword evidence="3" id="KW-1185">Reference proteome</keyword>
<dbReference type="Gene3D" id="2.60.40.10">
    <property type="entry name" value="Immunoglobulins"/>
    <property type="match status" value="6"/>
</dbReference>
<dbReference type="GO" id="GO:0031410">
    <property type="term" value="C:cytoplasmic vesicle"/>
    <property type="evidence" value="ECO:0007669"/>
    <property type="project" value="TreeGrafter"/>
</dbReference>
<accession>A0A917YWR1</accession>
<dbReference type="RefSeq" id="WP_188693245.1">
    <property type="nucleotide sequence ID" value="NZ_BMLS01000002.1"/>
</dbReference>
<dbReference type="GO" id="GO:0016020">
    <property type="term" value="C:membrane"/>
    <property type="evidence" value="ECO:0007669"/>
    <property type="project" value="TreeGrafter"/>
</dbReference>
<feature type="domain" description="PKD/Chitinase" evidence="1">
    <location>
        <begin position="514"/>
        <end position="601"/>
    </location>
</feature>
<dbReference type="Proteomes" id="UP000606935">
    <property type="component" value="Unassembled WGS sequence"/>
</dbReference>
<dbReference type="InterPro" id="IPR035986">
    <property type="entry name" value="PKD_dom_sf"/>
</dbReference>
<dbReference type="EMBL" id="BMLS01000002">
    <property type="protein sequence ID" value="GGO68368.1"/>
    <property type="molecule type" value="Genomic_DNA"/>
</dbReference>
<feature type="domain" description="PKD/Chitinase" evidence="1">
    <location>
        <begin position="415"/>
        <end position="506"/>
    </location>
</feature>
<dbReference type="SUPFAM" id="SSF49299">
    <property type="entry name" value="PKD domain"/>
    <property type="match status" value="3"/>
</dbReference>
<dbReference type="PROSITE" id="PS51257">
    <property type="entry name" value="PROKAR_LIPOPROTEIN"/>
    <property type="match status" value="1"/>
</dbReference>
<dbReference type="Pfam" id="PF22352">
    <property type="entry name" value="K319L-like_PKD"/>
    <property type="match status" value="3"/>
</dbReference>
<gene>
    <name evidence="2" type="ORF">GCM10010982_17120</name>
</gene>